<dbReference type="PROSITE" id="PS00041">
    <property type="entry name" value="HTH_ARAC_FAMILY_1"/>
    <property type="match status" value="1"/>
</dbReference>
<dbReference type="Proteomes" id="UP000323876">
    <property type="component" value="Unassembled WGS sequence"/>
</dbReference>
<reference evidence="5 6" key="1">
    <citation type="submission" date="2019-09" db="EMBL/GenBank/DDBJ databases">
        <authorList>
            <person name="Wang X."/>
        </authorList>
    </citation>
    <scope>NUCLEOTIDE SEQUENCE [LARGE SCALE GENOMIC DNA]</scope>
    <source>
        <strain evidence="5 6">CICC 11023</strain>
    </source>
</reference>
<proteinExistence type="predicted"/>
<protein>
    <submittedName>
        <fullName evidence="5">Helix-turn-helix domain-containing protein</fullName>
    </submittedName>
</protein>
<dbReference type="Pfam" id="PF20240">
    <property type="entry name" value="DUF6597"/>
    <property type="match status" value="1"/>
</dbReference>
<organism evidence="5 6">
    <name type="scientific">Nocardia colli</name>
    <dbReference type="NCBI Taxonomy" id="2545717"/>
    <lineage>
        <taxon>Bacteria</taxon>
        <taxon>Bacillati</taxon>
        <taxon>Actinomycetota</taxon>
        <taxon>Actinomycetes</taxon>
        <taxon>Mycobacteriales</taxon>
        <taxon>Nocardiaceae</taxon>
        <taxon>Nocardia</taxon>
    </lineage>
</organism>
<dbReference type="PANTHER" id="PTHR46796">
    <property type="entry name" value="HTH-TYPE TRANSCRIPTIONAL ACTIVATOR RHAS-RELATED"/>
    <property type="match status" value="1"/>
</dbReference>
<dbReference type="RefSeq" id="WP_150402668.1">
    <property type="nucleotide sequence ID" value="NZ_VXLC01000004.1"/>
</dbReference>
<dbReference type="Gene3D" id="1.10.10.60">
    <property type="entry name" value="Homeodomain-like"/>
    <property type="match status" value="1"/>
</dbReference>
<keyword evidence="6" id="KW-1185">Reference proteome</keyword>
<keyword evidence="1" id="KW-0805">Transcription regulation</keyword>
<accession>A0A5N0EHP3</accession>
<dbReference type="InterPro" id="IPR018062">
    <property type="entry name" value="HTH_AraC-typ_CS"/>
</dbReference>
<evidence type="ECO:0000313" key="6">
    <source>
        <dbReference type="Proteomes" id="UP000323876"/>
    </source>
</evidence>
<sequence length="250" mass="26938">MDETSSSGGYRERPSRFERAVVWTRTVREQDAGMPVLPDGCIDLLWVGGQLVIAGPDTRAYRPVAAVGTRYAGIRFFPGTAPALLGVPADELRDQRIELADVWSSGTVRRLSEELGEADDPVSTLERIALRRAAEVAPPDPVLRRVVTALDAGWSVGATADAAGRNARLLHRRSLAAFGYGPKTLARVLRMQRALAAARRGVSFADTAAATGFADQAHLAREVRDLTGMPLGQVLTRSRAEEVRPLSEVG</sequence>
<gene>
    <name evidence="5" type="ORF">F3087_15975</name>
</gene>
<keyword evidence="3" id="KW-0804">Transcription</keyword>
<keyword evidence="2" id="KW-0238">DNA-binding</keyword>
<dbReference type="InterPro" id="IPR046532">
    <property type="entry name" value="DUF6597"/>
</dbReference>
<evidence type="ECO:0000256" key="2">
    <source>
        <dbReference type="ARBA" id="ARBA00023125"/>
    </source>
</evidence>
<evidence type="ECO:0000256" key="3">
    <source>
        <dbReference type="ARBA" id="ARBA00023163"/>
    </source>
</evidence>
<dbReference type="SMART" id="SM00342">
    <property type="entry name" value="HTH_ARAC"/>
    <property type="match status" value="1"/>
</dbReference>
<dbReference type="InterPro" id="IPR050204">
    <property type="entry name" value="AraC_XylS_family_regulators"/>
</dbReference>
<comment type="caution">
    <text evidence="5">The sequence shown here is derived from an EMBL/GenBank/DDBJ whole genome shotgun (WGS) entry which is preliminary data.</text>
</comment>
<evidence type="ECO:0000256" key="1">
    <source>
        <dbReference type="ARBA" id="ARBA00023015"/>
    </source>
</evidence>
<name>A0A5N0EHP3_9NOCA</name>
<dbReference type="InterPro" id="IPR018060">
    <property type="entry name" value="HTH_AraC"/>
</dbReference>
<dbReference type="GO" id="GO:0003700">
    <property type="term" value="F:DNA-binding transcription factor activity"/>
    <property type="evidence" value="ECO:0007669"/>
    <property type="project" value="InterPro"/>
</dbReference>
<feature type="domain" description="HTH araC/xylS-type" evidence="4">
    <location>
        <begin position="140"/>
        <end position="237"/>
    </location>
</feature>
<evidence type="ECO:0000313" key="5">
    <source>
        <dbReference type="EMBL" id="KAA8888503.1"/>
    </source>
</evidence>
<evidence type="ECO:0000259" key="4">
    <source>
        <dbReference type="PROSITE" id="PS01124"/>
    </source>
</evidence>
<dbReference type="PROSITE" id="PS01124">
    <property type="entry name" value="HTH_ARAC_FAMILY_2"/>
    <property type="match status" value="1"/>
</dbReference>
<dbReference type="AlphaFoldDB" id="A0A5N0EHP3"/>
<dbReference type="OrthoDB" id="9815799at2"/>
<dbReference type="Pfam" id="PF12833">
    <property type="entry name" value="HTH_18"/>
    <property type="match status" value="1"/>
</dbReference>
<dbReference type="EMBL" id="VXLC01000004">
    <property type="protein sequence ID" value="KAA8888503.1"/>
    <property type="molecule type" value="Genomic_DNA"/>
</dbReference>
<dbReference type="GO" id="GO:0043565">
    <property type="term" value="F:sequence-specific DNA binding"/>
    <property type="evidence" value="ECO:0007669"/>
    <property type="project" value="InterPro"/>
</dbReference>
<dbReference type="PANTHER" id="PTHR46796:SF15">
    <property type="entry name" value="BLL1074 PROTEIN"/>
    <property type="match status" value="1"/>
</dbReference>